<dbReference type="Proteomes" id="UP001222027">
    <property type="component" value="Unassembled WGS sequence"/>
</dbReference>
<gene>
    <name evidence="10" type="ORF">OPV22_018758</name>
</gene>
<evidence type="ECO:0000256" key="3">
    <source>
        <dbReference type="ARBA" id="ARBA00022771"/>
    </source>
</evidence>
<dbReference type="PROSITE" id="PS51188">
    <property type="entry name" value="ZF_CR"/>
    <property type="match status" value="1"/>
</dbReference>
<dbReference type="InterPro" id="IPR001305">
    <property type="entry name" value="HSP_DnaJ_Cys-rich_dom"/>
</dbReference>
<dbReference type="FunFam" id="1.10.287.110:FF:000058">
    <property type="entry name" value="Chaperone protein dnaJ GFA2, mitochondrial"/>
    <property type="match status" value="1"/>
</dbReference>
<dbReference type="GO" id="GO:0051082">
    <property type="term" value="F:unfolded protein binding"/>
    <property type="evidence" value="ECO:0007669"/>
    <property type="project" value="InterPro"/>
</dbReference>
<dbReference type="SUPFAM" id="SSF46565">
    <property type="entry name" value="Chaperone J-domain"/>
    <property type="match status" value="1"/>
</dbReference>
<dbReference type="PROSITE" id="PS50076">
    <property type="entry name" value="DNAJ_2"/>
    <property type="match status" value="1"/>
</dbReference>
<dbReference type="Pfam" id="PF01556">
    <property type="entry name" value="DnaJ_C"/>
    <property type="match status" value="1"/>
</dbReference>
<protein>
    <recommendedName>
        <fullName evidence="12">J domain-containing protein</fullName>
    </recommendedName>
</protein>
<keyword evidence="1 6" id="KW-0479">Metal-binding</keyword>
<evidence type="ECO:0008006" key="12">
    <source>
        <dbReference type="Google" id="ProtNLM"/>
    </source>
</evidence>
<keyword evidence="3 6" id="KW-0863">Zinc-finger</keyword>
<dbReference type="InterPro" id="IPR002939">
    <property type="entry name" value="DnaJ_C"/>
</dbReference>
<dbReference type="SUPFAM" id="SSF49493">
    <property type="entry name" value="HSP40/DnaJ peptide-binding domain"/>
    <property type="match status" value="2"/>
</dbReference>
<feature type="region of interest" description="Disordered" evidence="7">
    <location>
        <begin position="436"/>
        <end position="468"/>
    </location>
</feature>
<evidence type="ECO:0000259" key="8">
    <source>
        <dbReference type="PROSITE" id="PS50076"/>
    </source>
</evidence>
<accession>A0AAV8R580</accession>
<dbReference type="Gene3D" id="1.10.287.110">
    <property type="entry name" value="DnaJ domain"/>
    <property type="match status" value="1"/>
</dbReference>
<evidence type="ECO:0000256" key="2">
    <source>
        <dbReference type="ARBA" id="ARBA00022737"/>
    </source>
</evidence>
<dbReference type="FunFam" id="2.60.260.20:FF:000005">
    <property type="entry name" value="Chaperone protein dnaJ 1, mitochondrial"/>
    <property type="match status" value="1"/>
</dbReference>
<dbReference type="PRINTS" id="PR00625">
    <property type="entry name" value="JDOMAIN"/>
</dbReference>
<dbReference type="PANTHER" id="PTHR43096">
    <property type="entry name" value="DNAJ HOMOLOG 1, MITOCHONDRIAL-RELATED"/>
    <property type="match status" value="1"/>
</dbReference>
<dbReference type="CDD" id="cd06257">
    <property type="entry name" value="DnaJ"/>
    <property type="match status" value="1"/>
</dbReference>
<dbReference type="GO" id="GO:0005524">
    <property type="term" value="F:ATP binding"/>
    <property type="evidence" value="ECO:0007669"/>
    <property type="project" value="InterPro"/>
</dbReference>
<dbReference type="GO" id="GO:0008270">
    <property type="term" value="F:zinc ion binding"/>
    <property type="evidence" value="ECO:0007669"/>
    <property type="project" value="UniProtKB-KW"/>
</dbReference>
<dbReference type="EMBL" id="JAQQAF010000005">
    <property type="protein sequence ID" value="KAJ8486273.1"/>
    <property type="molecule type" value="Genomic_DNA"/>
</dbReference>
<dbReference type="Pfam" id="PF00226">
    <property type="entry name" value="DnaJ"/>
    <property type="match status" value="1"/>
</dbReference>
<evidence type="ECO:0000256" key="4">
    <source>
        <dbReference type="ARBA" id="ARBA00022833"/>
    </source>
</evidence>
<name>A0AAV8R580_ENSVE</name>
<feature type="domain" description="J" evidence="8">
    <location>
        <begin position="87"/>
        <end position="151"/>
    </location>
</feature>
<reference evidence="10 11" key="1">
    <citation type="submission" date="2022-12" db="EMBL/GenBank/DDBJ databases">
        <title>Chromosome-scale assembly of the Ensete ventricosum genome.</title>
        <authorList>
            <person name="Dussert Y."/>
            <person name="Stocks J."/>
            <person name="Wendawek A."/>
            <person name="Woldeyes F."/>
            <person name="Nichols R.A."/>
            <person name="Borrell J.S."/>
        </authorList>
    </citation>
    <scope>NUCLEOTIDE SEQUENCE [LARGE SCALE GENOMIC DNA]</scope>
    <source>
        <strain evidence="11">cv. Maze</strain>
        <tissue evidence="10">Seeds</tissue>
    </source>
</reference>
<feature type="zinc finger region" description="CR-type" evidence="6">
    <location>
        <begin position="221"/>
        <end position="299"/>
    </location>
</feature>
<keyword evidence="5" id="KW-0143">Chaperone</keyword>
<evidence type="ECO:0000313" key="10">
    <source>
        <dbReference type="EMBL" id="KAJ8486273.1"/>
    </source>
</evidence>
<dbReference type="GO" id="GO:0009408">
    <property type="term" value="P:response to heat"/>
    <property type="evidence" value="ECO:0007669"/>
    <property type="project" value="InterPro"/>
</dbReference>
<dbReference type="InterPro" id="IPR008971">
    <property type="entry name" value="HSP40/DnaJ_pept-bd"/>
</dbReference>
<evidence type="ECO:0000256" key="5">
    <source>
        <dbReference type="ARBA" id="ARBA00023186"/>
    </source>
</evidence>
<dbReference type="AlphaFoldDB" id="A0AAV8R580"/>
<proteinExistence type="inferred from homology"/>
<evidence type="ECO:0000313" key="11">
    <source>
        <dbReference type="Proteomes" id="UP001222027"/>
    </source>
</evidence>
<organism evidence="10 11">
    <name type="scientific">Ensete ventricosum</name>
    <name type="common">Abyssinian banana</name>
    <name type="synonym">Musa ensete</name>
    <dbReference type="NCBI Taxonomy" id="4639"/>
    <lineage>
        <taxon>Eukaryota</taxon>
        <taxon>Viridiplantae</taxon>
        <taxon>Streptophyta</taxon>
        <taxon>Embryophyta</taxon>
        <taxon>Tracheophyta</taxon>
        <taxon>Spermatophyta</taxon>
        <taxon>Magnoliopsida</taxon>
        <taxon>Liliopsida</taxon>
        <taxon>Zingiberales</taxon>
        <taxon>Musaceae</taxon>
        <taxon>Ensete</taxon>
    </lineage>
</organism>
<evidence type="ECO:0000256" key="6">
    <source>
        <dbReference type="PROSITE-ProRule" id="PRU00546"/>
    </source>
</evidence>
<dbReference type="HAMAP" id="MF_01152">
    <property type="entry name" value="DnaJ"/>
    <property type="match status" value="1"/>
</dbReference>
<evidence type="ECO:0000259" key="9">
    <source>
        <dbReference type="PROSITE" id="PS51188"/>
    </source>
</evidence>
<feature type="domain" description="CR-type" evidence="9">
    <location>
        <begin position="221"/>
        <end position="299"/>
    </location>
</feature>
<dbReference type="InterPro" id="IPR018253">
    <property type="entry name" value="DnaJ_domain_CS"/>
</dbReference>
<dbReference type="CDD" id="cd10719">
    <property type="entry name" value="DnaJ_zf"/>
    <property type="match status" value="1"/>
</dbReference>
<dbReference type="CDD" id="cd10747">
    <property type="entry name" value="DnaJ_C"/>
    <property type="match status" value="1"/>
</dbReference>
<dbReference type="NCBIfam" id="NF008035">
    <property type="entry name" value="PRK10767.1"/>
    <property type="match status" value="1"/>
</dbReference>
<dbReference type="InterPro" id="IPR012724">
    <property type="entry name" value="DnaJ"/>
</dbReference>
<dbReference type="Pfam" id="PF00684">
    <property type="entry name" value="DnaJ_CXXCXGXG"/>
    <property type="match status" value="1"/>
</dbReference>
<dbReference type="SMART" id="SM00271">
    <property type="entry name" value="DnaJ"/>
    <property type="match status" value="1"/>
</dbReference>
<dbReference type="GO" id="GO:0031072">
    <property type="term" value="F:heat shock protein binding"/>
    <property type="evidence" value="ECO:0007669"/>
    <property type="project" value="InterPro"/>
</dbReference>
<keyword evidence="4 6" id="KW-0862">Zinc</keyword>
<dbReference type="InterPro" id="IPR036869">
    <property type="entry name" value="J_dom_sf"/>
</dbReference>
<comment type="caution">
    <text evidence="10">The sequence shown here is derived from an EMBL/GenBank/DDBJ whole genome shotgun (WGS) entry which is preliminary data.</text>
</comment>
<dbReference type="PROSITE" id="PS00636">
    <property type="entry name" value="DNAJ_1"/>
    <property type="match status" value="1"/>
</dbReference>
<dbReference type="Gene3D" id="2.60.260.20">
    <property type="entry name" value="Urease metallochaperone UreE, N-terminal domain"/>
    <property type="match status" value="2"/>
</dbReference>
<feature type="compositionally biased region" description="Basic and acidic residues" evidence="7">
    <location>
        <begin position="436"/>
        <end position="445"/>
    </location>
</feature>
<keyword evidence="2" id="KW-0677">Repeat</keyword>
<evidence type="ECO:0000256" key="1">
    <source>
        <dbReference type="ARBA" id="ARBA00022723"/>
    </source>
</evidence>
<dbReference type="PANTHER" id="PTHR43096:SF52">
    <property type="entry name" value="DNAJ HOMOLOG 1, MITOCHONDRIAL-RELATED"/>
    <property type="match status" value="1"/>
</dbReference>
<dbReference type="GO" id="GO:0005783">
    <property type="term" value="C:endoplasmic reticulum"/>
    <property type="evidence" value="ECO:0007669"/>
    <property type="project" value="UniProtKB-ARBA"/>
</dbReference>
<dbReference type="GO" id="GO:0042026">
    <property type="term" value="P:protein refolding"/>
    <property type="evidence" value="ECO:0007669"/>
    <property type="project" value="TreeGrafter"/>
</dbReference>
<dbReference type="Gene3D" id="2.10.230.10">
    <property type="entry name" value="Heat shock protein DnaJ, cysteine-rich domain"/>
    <property type="match status" value="1"/>
</dbReference>
<evidence type="ECO:0000256" key="7">
    <source>
        <dbReference type="SAM" id="MobiDB-lite"/>
    </source>
</evidence>
<keyword evidence="11" id="KW-1185">Reference proteome</keyword>
<sequence>MRPHAGRLAFWFARRSLRSKLLDESPIIAIDGASCRFAPGVCSSSRGFLSGNCDEAKLRHGIFDGPFQRHFVSTRSFHGTRSVSARDYYDVLGVSKNASASDIKKSYYALAKKLHPDTNKDADAERKFQEVQRAYEVLKDEDKRRLYDQIGPDAFEQAAAGGGAGPGGPFGGAGFGNPFEDIFGGGSKFNDFFKSMFRDRDFGGQDVKVPLEISFMEAVQGCTKTVTFQTAVTCEECGGAGFPPGTKPETCRACRGSGMIFMQNGPFRLQTTCSQCGGSGKTVKNLCKSCKGQRVVRGVKSVKLDVMPGVDDNETIKVYRSGGADPDGNQPGDLYVTIKVREDPVFRREKADIHVDAVLSITQAILGGTIQVPTLTGDVVLKVRPGTQPAQKVVLRGKGIRMRNSSSFGDQYVHFNVNIPVNLTHRQRMLIEEFAKEEQREDEKGATAAGASGAEDSVPDECINMNEI</sequence>
<dbReference type="FunFam" id="2.10.230.10:FF:000002">
    <property type="entry name" value="Molecular chaperone DnaJ"/>
    <property type="match status" value="1"/>
</dbReference>
<dbReference type="InterPro" id="IPR001623">
    <property type="entry name" value="DnaJ_domain"/>
</dbReference>
<dbReference type="InterPro" id="IPR036410">
    <property type="entry name" value="HSP_DnaJ_Cys-rich_dom_sf"/>
</dbReference>
<dbReference type="SUPFAM" id="SSF57938">
    <property type="entry name" value="DnaJ/Hsp40 cysteine-rich domain"/>
    <property type="match status" value="1"/>
</dbReference>